<evidence type="ECO:0000313" key="1">
    <source>
        <dbReference type="EMBL" id="KDR84202.1"/>
    </source>
</evidence>
<dbReference type="OrthoDB" id="3027218at2759"/>
<reference evidence="2" key="1">
    <citation type="journal article" date="2014" name="Proc. Natl. Acad. Sci. U.S.A.">
        <title>Extensive sampling of basidiomycete genomes demonstrates inadequacy of the white-rot/brown-rot paradigm for wood decay fungi.</title>
        <authorList>
            <person name="Riley R."/>
            <person name="Salamov A.A."/>
            <person name="Brown D.W."/>
            <person name="Nagy L.G."/>
            <person name="Floudas D."/>
            <person name="Held B.W."/>
            <person name="Levasseur A."/>
            <person name="Lombard V."/>
            <person name="Morin E."/>
            <person name="Otillar R."/>
            <person name="Lindquist E.A."/>
            <person name="Sun H."/>
            <person name="LaButti K.M."/>
            <person name="Schmutz J."/>
            <person name="Jabbour D."/>
            <person name="Luo H."/>
            <person name="Baker S.E."/>
            <person name="Pisabarro A.G."/>
            <person name="Walton J.D."/>
            <person name="Blanchette R.A."/>
            <person name="Henrissat B."/>
            <person name="Martin F."/>
            <person name="Cullen D."/>
            <person name="Hibbett D.S."/>
            <person name="Grigoriev I.V."/>
        </authorList>
    </citation>
    <scope>NUCLEOTIDE SEQUENCE [LARGE SCALE GENOMIC DNA]</scope>
    <source>
        <strain evidence="2">CBS 339.88</strain>
    </source>
</reference>
<dbReference type="HOGENOM" id="CLU_1124613_0_0_1"/>
<name>A0A067TPE3_GALM3</name>
<dbReference type="AlphaFoldDB" id="A0A067TPE3"/>
<accession>A0A067TPE3</accession>
<evidence type="ECO:0000313" key="2">
    <source>
        <dbReference type="Proteomes" id="UP000027222"/>
    </source>
</evidence>
<organism evidence="1 2">
    <name type="scientific">Galerina marginata (strain CBS 339.88)</name>
    <dbReference type="NCBI Taxonomy" id="685588"/>
    <lineage>
        <taxon>Eukaryota</taxon>
        <taxon>Fungi</taxon>
        <taxon>Dikarya</taxon>
        <taxon>Basidiomycota</taxon>
        <taxon>Agaricomycotina</taxon>
        <taxon>Agaricomycetes</taxon>
        <taxon>Agaricomycetidae</taxon>
        <taxon>Agaricales</taxon>
        <taxon>Agaricineae</taxon>
        <taxon>Strophariaceae</taxon>
        <taxon>Galerina</taxon>
    </lineage>
</organism>
<gene>
    <name evidence="1" type="ORF">GALMADRAFT_133554</name>
</gene>
<keyword evidence="2" id="KW-1185">Reference proteome</keyword>
<sequence length="247" mass="28431">MLMHDIVRRQYTTLSDSQRPGSADAYMGRHAKYLTADEHANAALKARQKYALTDRAKAIRSAQNHRAYVKRTEAKQLTLKLPKIPRSVRTAAALPLPRSSPLFQRVFNILDNLTDDADFAGWEHPPPYSVSPYLLEFGLEETIDALHARRLRMQCNDETARLERYKKSPLETFQTEIHTNVLKVLEEWQELGTLLKGCRSSQLDTTMGNHLLQWKARRLVALVEDWKALKQGKDGDKFLSLYLARWS</sequence>
<protein>
    <submittedName>
        <fullName evidence="1">Uncharacterized protein</fullName>
    </submittedName>
</protein>
<dbReference type="Proteomes" id="UP000027222">
    <property type="component" value="Unassembled WGS sequence"/>
</dbReference>
<dbReference type="EMBL" id="KL142368">
    <property type="protein sequence ID" value="KDR84202.1"/>
    <property type="molecule type" value="Genomic_DNA"/>
</dbReference>
<proteinExistence type="predicted"/>